<evidence type="ECO:0000313" key="6">
    <source>
        <dbReference type="EMBL" id="SDD76649.1"/>
    </source>
</evidence>
<dbReference type="Gene3D" id="1.10.8.590">
    <property type="match status" value="1"/>
</dbReference>
<dbReference type="RefSeq" id="WP_092075430.1">
    <property type="nucleotide sequence ID" value="NZ_FNAQ01000001.1"/>
</dbReference>
<dbReference type="GO" id="GO:0008173">
    <property type="term" value="F:RNA methyltransferase activity"/>
    <property type="evidence" value="ECO:0007669"/>
    <property type="project" value="InterPro"/>
</dbReference>
<dbReference type="GO" id="GO:0005829">
    <property type="term" value="C:cytosol"/>
    <property type="evidence" value="ECO:0007669"/>
    <property type="project" value="TreeGrafter"/>
</dbReference>
<dbReference type="STRING" id="57664.SAMN05661003_101246"/>
<keyword evidence="7" id="KW-1185">Reference proteome</keyword>
<proteinExistence type="inferred from homology"/>
<dbReference type="OrthoDB" id="9806346at2"/>
<dbReference type="Pfam" id="PF00588">
    <property type="entry name" value="SpoU_methylase"/>
    <property type="match status" value="1"/>
</dbReference>
<accession>A0A1G6XEL7</accession>
<keyword evidence="3 6" id="KW-0808">Transferase</keyword>
<reference evidence="7" key="1">
    <citation type="submission" date="2016-10" db="EMBL/GenBank/DDBJ databases">
        <authorList>
            <person name="Varghese N."/>
            <person name="Submissions S."/>
        </authorList>
    </citation>
    <scope>NUCLEOTIDE SEQUENCE [LARGE SCALE GENOMIC DNA]</scope>
    <source>
        <strain evidence="7">DSM 8987</strain>
    </source>
</reference>
<keyword evidence="2 6" id="KW-0489">Methyltransferase</keyword>
<dbReference type="InterPro" id="IPR029028">
    <property type="entry name" value="Alpha/beta_knot_MTases"/>
</dbReference>
<dbReference type="AlphaFoldDB" id="A0A1G6XEL7"/>
<comment type="similarity">
    <text evidence="1">Belongs to the class IV-like SAM-binding methyltransferase superfamily. RNA methyltransferase TrmH family.</text>
</comment>
<name>A0A1G6XEL7_9BACT</name>
<evidence type="ECO:0000256" key="3">
    <source>
        <dbReference type="ARBA" id="ARBA00022679"/>
    </source>
</evidence>
<dbReference type="GO" id="GO:0002128">
    <property type="term" value="P:tRNA nucleoside ribose methylation"/>
    <property type="evidence" value="ECO:0007669"/>
    <property type="project" value="TreeGrafter"/>
</dbReference>
<dbReference type="InterPro" id="IPR001537">
    <property type="entry name" value="SpoU_MeTrfase"/>
</dbReference>
<protein>
    <submittedName>
        <fullName evidence="6">tRNA/rRNA methyltransferase</fullName>
    </submittedName>
</protein>
<dbReference type="PIRSF" id="PIRSF004808">
    <property type="entry name" value="LasT"/>
    <property type="match status" value="1"/>
</dbReference>
<dbReference type="SUPFAM" id="SSF75217">
    <property type="entry name" value="alpha/beta knot"/>
    <property type="match status" value="1"/>
</dbReference>
<dbReference type="PANTHER" id="PTHR42786">
    <property type="entry name" value="TRNA/RRNA METHYLTRANSFERASE"/>
    <property type="match status" value="1"/>
</dbReference>
<organism evidence="6 7">
    <name type="scientific">Desulfuromonas thiophila</name>
    <dbReference type="NCBI Taxonomy" id="57664"/>
    <lineage>
        <taxon>Bacteria</taxon>
        <taxon>Pseudomonadati</taxon>
        <taxon>Thermodesulfobacteriota</taxon>
        <taxon>Desulfuromonadia</taxon>
        <taxon>Desulfuromonadales</taxon>
        <taxon>Desulfuromonadaceae</taxon>
        <taxon>Desulfuromonas</taxon>
    </lineage>
</organism>
<evidence type="ECO:0000256" key="4">
    <source>
        <dbReference type="ARBA" id="ARBA00022691"/>
    </source>
</evidence>
<dbReference type="GO" id="GO:0003723">
    <property type="term" value="F:RNA binding"/>
    <property type="evidence" value="ECO:0007669"/>
    <property type="project" value="InterPro"/>
</dbReference>
<evidence type="ECO:0000256" key="2">
    <source>
        <dbReference type="ARBA" id="ARBA00022603"/>
    </source>
</evidence>
<feature type="domain" description="tRNA/rRNA methyltransferase SpoU type" evidence="5">
    <location>
        <begin position="9"/>
        <end position="158"/>
    </location>
</feature>
<dbReference type="EMBL" id="FNAQ01000001">
    <property type="protein sequence ID" value="SDD76649.1"/>
    <property type="molecule type" value="Genomic_DNA"/>
</dbReference>
<dbReference type="InterPro" id="IPR004384">
    <property type="entry name" value="RNA_MeTrfase_TrmJ/LasT"/>
</dbReference>
<evidence type="ECO:0000313" key="7">
    <source>
        <dbReference type="Proteomes" id="UP000243205"/>
    </source>
</evidence>
<evidence type="ECO:0000259" key="5">
    <source>
        <dbReference type="Pfam" id="PF00588"/>
    </source>
</evidence>
<dbReference type="InterPro" id="IPR029026">
    <property type="entry name" value="tRNA_m1G_MTases_N"/>
</dbReference>
<dbReference type="Gene3D" id="3.40.1280.10">
    <property type="match status" value="1"/>
</dbReference>
<dbReference type="PANTHER" id="PTHR42786:SF2">
    <property type="entry name" value="TRNA (CYTIDINE_URIDINE-2'-O-)-METHYLTRANSFERASE TRMJ"/>
    <property type="match status" value="1"/>
</dbReference>
<keyword evidence="4" id="KW-0949">S-adenosyl-L-methionine</keyword>
<gene>
    <name evidence="6" type="ORF">SAMN05661003_101246</name>
</gene>
<dbReference type="CDD" id="cd18093">
    <property type="entry name" value="SpoU-like_TrmJ"/>
    <property type="match status" value="1"/>
</dbReference>
<evidence type="ECO:0000256" key="1">
    <source>
        <dbReference type="ARBA" id="ARBA00007228"/>
    </source>
</evidence>
<sequence length="249" mass="26659">MTALDPTRLVLVLVEPQQPGNIGAACRAMANFGVQQLRLVNPCNHLAPEAVKFAVSASPLLGQAERFSDLPAALADLHFSVALTRRLGRLRGQPEELPRLPGKLARLPSASRIALVFGREDMGLTTAELMACSSAATIATPGDKGSLNLAQAVVVTLYELTRSGPAVVDTPAAALALPNHQQIESLMRPVEELIDRIGYSNPSRPEVIPAALRRLLARALPDPAEINLLRGLVEQLSQSVQDWPGKRRG</sequence>
<dbReference type="Proteomes" id="UP000243205">
    <property type="component" value="Unassembled WGS sequence"/>
</dbReference>